<sequence>MRTAIIGAGLIALGVVALFTGILPADEAITLWERVWPILLFVVAMTIVTELASEAGLFSWIAEHSTRWARGRTWLLWLIVVALAVASTVFLSLDTTAVLLTPVVIVMARHVGVSVLPFAFTTVLLANTASLLLPVSNLTNLLAESHLASVSGHPVSPGGFAALTWAPALVAVIVPVIVVAVVFRRDLFARYAPQQTARIEEPTLLIASAVAVSVLLPGLVSGLPVWIPASAAAVALIVAFAISRPSALRIGMVPWPLLLLTAGLFLVLEAAHALGLGAALAHIAGPGDGAGSLFQLAGVGAAGANLANNLPAYLALEPVADSPLRLIALLIGVNAGPLITPWASLATLLWHDRLRSMDVDIRWSRYMLIGAIVAPLTVGAATAALILL</sequence>
<comment type="caution">
    <text evidence="12">The sequence shown here is derived from an EMBL/GenBank/DDBJ whole genome shotgun (WGS) entry which is preliminary data.</text>
</comment>
<dbReference type="Pfam" id="PF03600">
    <property type="entry name" value="CitMHS"/>
    <property type="match status" value="1"/>
</dbReference>
<gene>
    <name evidence="12" type="ORF">E6C70_02125</name>
</gene>
<keyword evidence="9 10" id="KW-0472">Membrane</keyword>
<evidence type="ECO:0000256" key="2">
    <source>
        <dbReference type="ARBA" id="ARBA00006433"/>
    </source>
</evidence>
<comment type="subcellular location">
    <subcellularLocation>
        <location evidence="1">Cell membrane</location>
        <topology evidence="1">Multi-pass membrane protein</topology>
    </subcellularLocation>
</comment>
<dbReference type="RefSeq" id="WP_136421799.1">
    <property type="nucleotide sequence ID" value="NZ_SSSN01000003.1"/>
</dbReference>
<evidence type="ECO:0000256" key="6">
    <source>
        <dbReference type="ARBA" id="ARBA00022692"/>
    </source>
</evidence>
<protein>
    <submittedName>
        <fullName evidence="12">Arsenic transporter</fullName>
    </submittedName>
</protein>
<organism evidence="12 13">
    <name type="scientific">Orlajensenia flava</name>
    <dbReference type="NCBI Taxonomy" id="2565934"/>
    <lineage>
        <taxon>Bacteria</taxon>
        <taxon>Bacillati</taxon>
        <taxon>Actinomycetota</taxon>
        <taxon>Actinomycetes</taxon>
        <taxon>Micrococcales</taxon>
        <taxon>Microbacteriaceae</taxon>
        <taxon>Orlajensenia</taxon>
    </lineage>
</organism>
<evidence type="ECO:0000313" key="13">
    <source>
        <dbReference type="Proteomes" id="UP000307380"/>
    </source>
</evidence>
<dbReference type="AlphaFoldDB" id="A0A4S4FWH2"/>
<keyword evidence="8 10" id="KW-1133">Transmembrane helix</keyword>
<dbReference type="PRINTS" id="PR00758">
    <property type="entry name" value="ARSENICPUMP"/>
</dbReference>
<evidence type="ECO:0000256" key="10">
    <source>
        <dbReference type="SAM" id="Phobius"/>
    </source>
</evidence>
<dbReference type="PANTHER" id="PTHR43302:SF5">
    <property type="entry name" value="TRANSPORTER ARSB-RELATED"/>
    <property type="match status" value="1"/>
</dbReference>
<reference evidence="12 13" key="1">
    <citation type="submission" date="2019-04" db="EMBL/GenBank/DDBJ databases">
        <authorList>
            <person name="Jiang L."/>
        </authorList>
    </citation>
    <scope>NUCLEOTIDE SEQUENCE [LARGE SCALE GENOMIC DNA]</scope>
    <source>
        <strain evidence="12 13">YIM 131861</strain>
    </source>
</reference>
<name>A0A4S4FWH2_9MICO</name>
<dbReference type="OrthoDB" id="9774335at2"/>
<comment type="similarity">
    <text evidence="3">Belongs to the CitM (TC 2.A.11) transporter family.</text>
</comment>
<feature type="transmembrane region" description="Helical" evidence="10">
    <location>
        <begin position="203"/>
        <end position="220"/>
    </location>
</feature>
<feature type="transmembrane region" description="Helical" evidence="10">
    <location>
        <begin position="326"/>
        <end position="351"/>
    </location>
</feature>
<evidence type="ECO:0000256" key="1">
    <source>
        <dbReference type="ARBA" id="ARBA00004651"/>
    </source>
</evidence>
<accession>A0A4S4FWH2</accession>
<evidence type="ECO:0000313" key="12">
    <source>
        <dbReference type="EMBL" id="THG34904.1"/>
    </source>
</evidence>
<dbReference type="GO" id="GO:0046685">
    <property type="term" value="P:response to arsenic-containing substance"/>
    <property type="evidence" value="ECO:0007669"/>
    <property type="project" value="UniProtKB-KW"/>
</dbReference>
<feature type="transmembrane region" description="Helical" evidence="10">
    <location>
        <begin position="226"/>
        <end position="243"/>
    </location>
</feature>
<feature type="transmembrane region" description="Helical" evidence="10">
    <location>
        <begin position="34"/>
        <end position="62"/>
    </location>
</feature>
<dbReference type="GO" id="GO:0015105">
    <property type="term" value="F:arsenite transmembrane transporter activity"/>
    <property type="evidence" value="ECO:0007669"/>
    <property type="project" value="InterPro"/>
</dbReference>
<dbReference type="EMBL" id="SSSN01000003">
    <property type="protein sequence ID" value="THG34904.1"/>
    <property type="molecule type" value="Genomic_DNA"/>
</dbReference>
<evidence type="ECO:0000259" key="11">
    <source>
        <dbReference type="Pfam" id="PF03600"/>
    </source>
</evidence>
<keyword evidence="6 10" id="KW-0812">Transmembrane</keyword>
<dbReference type="InterPro" id="IPR000802">
    <property type="entry name" value="Arsenical_pump_ArsB"/>
</dbReference>
<keyword evidence="13" id="KW-1185">Reference proteome</keyword>
<feature type="transmembrane region" description="Helical" evidence="10">
    <location>
        <begin position="363"/>
        <end position="387"/>
    </location>
</feature>
<feature type="transmembrane region" description="Helical" evidence="10">
    <location>
        <begin position="163"/>
        <end position="183"/>
    </location>
</feature>
<feature type="transmembrane region" description="Helical" evidence="10">
    <location>
        <begin position="255"/>
        <end position="284"/>
    </location>
</feature>
<keyword evidence="4" id="KW-0813">Transport</keyword>
<feature type="domain" description="Citrate transporter-like" evidence="11">
    <location>
        <begin position="8"/>
        <end position="344"/>
    </location>
</feature>
<evidence type="ECO:0000256" key="8">
    <source>
        <dbReference type="ARBA" id="ARBA00022989"/>
    </source>
</evidence>
<dbReference type="PANTHER" id="PTHR43302">
    <property type="entry name" value="TRANSPORTER ARSB-RELATED"/>
    <property type="match status" value="1"/>
</dbReference>
<evidence type="ECO:0000256" key="7">
    <source>
        <dbReference type="ARBA" id="ARBA00022849"/>
    </source>
</evidence>
<evidence type="ECO:0000256" key="5">
    <source>
        <dbReference type="ARBA" id="ARBA00022475"/>
    </source>
</evidence>
<evidence type="ECO:0000256" key="4">
    <source>
        <dbReference type="ARBA" id="ARBA00022448"/>
    </source>
</evidence>
<comment type="similarity">
    <text evidence="2">Belongs to the ArsB family.</text>
</comment>
<evidence type="ECO:0000256" key="9">
    <source>
        <dbReference type="ARBA" id="ARBA00023136"/>
    </source>
</evidence>
<dbReference type="Proteomes" id="UP000307380">
    <property type="component" value="Unassembled WGS sequence"/>
</dbReference>
<proteinExistence type="inferred from homology"/>
<dbReference type="GO" id="GO:0005886">
    <property type="term" value="C:plasma membrane"/>
    <property type="evidence" value="ECO:0007669"/>
    <property type="project" value="UniProtKB-SubCell"/>
</dbReference>
<evidence type="ECO:0000256" key="3">
    <source>
        <dbReference type="ARBA" id="ARBA00009843"/>
    </source>
</evidence>
<keyword evidence="5" id="KW-1003">Cell membrane</keyword>
<feature type="transmembrane region" description="Helical" evidence="10">
    <location>
        <begin position="74"/>
        <end position="93"/>
    </location>
</feature>
<keyword evidence="7" id="KW-0059">Arsenical resistance</keyword>
<dbReference type="InterPro" id="IPR004680">
    <property type="entry name" value="Cit_transptr-like_dom"/>
</dbReference>